<dbReference type="EMBL" id="BSXW01000581">
    <property type="protein sequence ID" value="GMF25987.1"/>
    <property type="molecule type" value="Genomic_DNA"/>
</dbReference>
<accession>A0A9W6U5S5</accession>
<comment type="caution">
    <text evidence="2">The sequence shown here is derived from an EMBL/GenBank/DDBJ whole genome shotgun (WGS) entry which is preliminary data.</text>
</comment>
<keyword evidence="1" id="KW-0812">Transmembrane</keyword>
<evidence type="ECO:0000313" key="2">
    <source>
        <dbReference type="EMBL" id="GMF25987.1"/>
    </source>
</evidence>
<feature type="transmembrane region" description="Helical" evidence="1">
    <location>
        <begin position="524"/>
        <end position="543"/>
    </location>
</feature>
<reference evidence="2" key="1">
    <citation type="submission" date="2023-04" db="EMBL/GenBank/DDBJ databases">
        <title>Phytophthora lilii NBRC 32176.</title>
        <authorList>
            <person name="Ichikawa N."/>
            <person name="Sato H."/>
            <person name="Tonouchi N."/>
        </authorList>
    </citation>
    <scope>NUCLEOTIDE SEQUENCE</scope>
    <source>
        <strain evidence="2">NBRC 32176</strain>
    </source>
</reference>
<sequence>MVIDSNGKQHASPQTQSRHSYLASLTTRIKRSMATKWHRSQIGHRSEYSIERFLAFRDYYESTSMTHAIAVCALTPLPALLTALLIDCIPLRHPSEGWQANYGVWIRQFLAMFFESVGVVFQMREVVEARTISITGAVKIGLGTAVSSVLVTIIVADLWKFPIPFGFVFLINVYVLLFATSMILVIGPQVLKSSPTLRAQIKAQLFIIANQGVFIAKQNIANAAESYHEYVGPLLVFSVDLFNVYYVAICMESSTALATTFTMMVADSLHLVLSLRSVLCRPKLVQEPSKSNATQCVCYLEEISSILRNTVAHKSPQILHRRVRLLAPFPLRLSNDCKSMIRKLAKSGKFSNDGFASRRCSKNSISTRKASTLSKPSRIAKLHHRVTPTTLATVLLPQRGPILSDLIVSSGASIGIVVNSSRSGVFDGLQILFQSEYIILAEYIEFIVPTLYAPYLPALFHLPVAEYYPHTATLTSDNLSRAIINILTYAAIEFAGFSALVLLFKRTLGFSPLYQLAFVLETHAFAIQGHLFVWTLAILHLTLMHHGT</sequence>
<gene>
    <name evidence="2" type="ORF">Plil01_001078300</name>
</gene>
<feature type="transmembrane region" description="Helical" evidence="1">
    <location>
        <begin position="482"/>
        <end position="504"/>
    </location>
</feature>
<protein>
    <submittedName>
        <fullName evidence="2">Unnamed protein product</fullName>
    </submittedName>
</protein>
<keyword evidence="3" id="KW-1185">Reference proteome</keyword>
<dbReference type="OrthoDB" id="108634at2759"/>
<organism evidence="2 3">
    <name type="scientific">Phytophthora lilii</name>
    <dbReference type="NCBI Taxonomy" id="2077276"/>
    <lineage>
        <taxon>Eukaryota</taxon>
        <taxon>Sar</taxon>
        <taxon>Stramenopiles</taxon>
        <taxon>Oomycota</taxon>
        <taxon>Peronosporomycetes</taxon>
        <taxon>Peronosporales</taxon>
        <taxon>Peronosporaceae</taxon>
        <taxon>Phytophthora</taxon>
    </lineage>
</organism>
<evidence type="ECO:0000256" key="1">
    <source>
        <dbReference type="SAM" id="Phobius"/>
    </source>
</evidence>
<feature type="transmembrane region" description="Helical" evidence="1">
    <location>
        <begin position="136"/>
        <end position="159"/>
    </location>
</feature>
<dbReference type="AlphaFoldDB" id="A0A9W6U5S5"/>
<feature type="transmembrane region" description="Helical" evidence="1">
    <location>
        <begin position="106"/>
        <end position="124"/>
    </location>
</feature>
<proteinExistence type="predicted"/>
<keyword evidence="1" id="KW-1133">Transmembrane helix</keyword>
<feature type="transmembrane region" description="Helical" evidence="1">
    <location>
        <begin position="67"/>
        <end position="86"/>
    </location>
</feature>
<name>A0A9W6U5S5_9STRA</name>
<evidence type="ECO:0000313" key="3">
    <source>
        <dbReference type="Proteomes" id="UP001165083"/>
    </source>
</evidence>
<dbReference type="Proteomes" id="UP001165083">
    <property type="component" value="Unassembled WGS sequence"/>
</dbReference>
<feature type="transmembrane region" description="Helical" evidence="1">
    <location>
        <begin position="165"/>
        <end position="186"/>
    </location>
</feature>
<keyword evidence="1" id="KW-0472">Membrane</keyword>